<protein>
    <recommendedName>
        <fullName evidence="3">PIH1 N-terminal domain-containing protein</fullName>
    </recommendedName>
</protein>
<evidence type="ECO:0000259" key="3">
    <source>
        <dbReference type="Pfam" id="PF08190"/>
    </source>
</evidence>
<sequence>MEVAQQIWSQLDNLYAKDPKAYGQFLQKLKQDAIEGTEAAKAQLPQGVFTLQCSGTIVNGSPQHYINVCQSEKLKARVEDKITVVVSKQRRGKNADGTIYHVYDAVVHKMIIAEARSDSLFANGLQDLVIDCIEEAFSIRIDRKNIRKLQSYKAPYGWDENGRPIDGDGATEDSGRIPSHTIPEPVDLSKMTTSSLLTRMHADSELSSAAEASSPSDTLPALNLPDGNGTAGKRGTIQELDAVGTTPLGRGKGAEDGRHSTRMGIGSDKAPMYTTTTGNGNWMVEIVLPAIESASDVAVYATDISIDMETEGTNVSIPLPKGVDVDTAKCKFYKASRILQITCSCSTLA</sequence>
<dbReference type="Pfam" id="PF08190">
    <property type="entry name" value="PIH1"/>
    <property type="match status" value="1"/>
</dbReference>
<dbReference type="InterPro" id="IPR050734">
    <property type="entry name" value="PIH1/Kintoun_subfamily"/>
</dbReference>
<dbReference type="InterPro" id="IPR012981">
    <property type="entry name" value="PIH1_N"/>
</dbReference>
<keyword evidence="5" id="KW-1185">Reference proteome</keyword>
<dbReference type="VEuPathDB" id="FungiDB:SPPG_08175"/>
<dbReference type="OrthoDB" id="545063at2759"/>
<dbReference type="GO" id="GO:0005737">
    <property type="term" value="C:cytoplasm"/>
    <property type="evidence" value="ECO:0007669"/>
    <property type="project" value="TreeGrafter"/>
</dbReference>
<evidence type="ECO:0000256" key="1">
    <source>
        <dbReference type="ARBA" id="ARBA00008511"/>
    </source>
</evidence>
<comment type="similarity">
    <text evidence="1">Belongs to the PIH1 family.</text>
</comment>
<dbReference type="STRING" id="645134.A0A0L0H6U7"/>
<dbReference type="EMBL" id="KQ257468">
    <property type="protein sequence ID" value="KNC96591.1"/>
    <property type="molecule type" value="Genomic_DNA"/>
</dbReference>
<dbReference type="GeneID" id="27691352"/>
<evidence type="ECO:0000313" key="4">
    <source>
        <dbReference type="EMBL" id="KNC96591.1"/>
    </source>
</evidence>
<proteinExistence type="inferred from homology"/>
<accession>A0A0L0H6U7</accession>
<dbReference type="AlphaFoldDB" id="A0A0L0H6U7"/>
<evidence type="ECO:0000256" key="2">
    <source>
        <dbReference type="SAM" id="MobiDB-lite"/>
    </source>
</evidence>
<dbReference type="eggNOG" id="ENOG502T11Z">
    <property type="taxonomic scope" value="Eukaryota"/>
</dbReference>
<dbReference type="InParanoid" id="A0A0L0H6U7"/>
<reference evidence="4 5" key="1">
    <citation type="submission" date="2009-08" db="EMBL/GenBank/DDBJ databases">
        <title>The Genome Sequence of Spizellomyces punctatus strain DAOM BR117.</title>
        <authorList>
            <consortium name="The Broad Institute Genome Sequencing Platform"/>
            <person name="Russ C."/>
            <person name="Cuomo C."/>
            <person name="Shea T."/>
            <person name="Young S.K."/>
            <person name="Zeng Q."/>
            <person name="Koehrsen M."/>
            <person name="Haas B."/>
            <person name="Borodovsky M."/>
            <person name="Guigo R."/>
            <person name="Alvarado L."/>
            <person name="Berlin A."/>
            <person name="Bochicchio J."/>
            <person name="Borenstein D."/>
            <person name="Chapman S."/>
            <person name="Chen Z."/>
            <person name="Engels R."/>
            <person name="Freedman E."/>
            <person name="Gellesch M."/>
            <person name="Goldberg J."/>
            <person name="Griggs A."/>
            <person name="Gujja S."/>
            <person name="Heiman D."/>
            <person name="Hepburn T."/>
            <person name="Howarth C."/>
            <person name="Jen D."/>
            <person name="Larson L."/>
            <person name="Lewis B."/>
            <person name="Mehta T."/>
            <person name="Park D."/>
            <person name="Pearson M."/>
            <person name="Roberts A."/>
            <person name="Saif S."/>
            <person name="Shenoy N."/>
            <person name="Sisk P."/>
            <person name="Stolte C."/>
            <person name="Sykes S."/>
            <person name="Thomson T."/>
            <person name="Walk T."/>
            <person name="White J."/>
            <person name="Yandava C."/>
            <person name="Burger G."/>
            <person name="Gray M.W."/>
            <person name="Holland P.W.H."/>
            <person name="King N."/>
            <person name="Lang F.B.F."/>
            <person name="Roger A.J."/>
            <person name="Ruiz-Trillo I."/>
            <person name="Lander E."/>
            <person name="Nusbaum C."/>
        </authorList>
    </citation>
    <scope>NUCLEOTIDE SEQUENCE [LARGE SCALE GENOMIC DNA]</scope>
    <source>
        <strain evidence="4 5">DAOM BR117</strain>
    </source>
</reference>
<dbReference type="Proteomes" id="UP000053201">
    <property type="component" value="Unassembled WGS sequence"/>
</dbReference>
<feature type="compositionally biased region" description="Low complexity" evidence="2">
    <location>
        <begin position="205"/>
        <end position="217"/>
    </location>
</feature>
<dbReference type="RefSeq" id="XP_016604631.1">
    <property type="nucleotide sequence ID" value="XM_016756333.1"/>
</dbReference>
<feature type="region of interest" description="Disordered" evidence="2">
    <location>
        <begin position="160"/>
        <end position="186"/>
    </location>
</feature>
<name>A0A0L0H6U7_SPIPD</name>
<organism evidence="4 5">
    <name type="scientific">Spizellomyces punctatus (strain DAOM BR117)</name>
    <dbReference type="NCBI Taxonomy" id="645134"/>
    <lineage>
        <taxon>Eukaryota</taxon>
        <taxon>Fungi</taxon>
        <taxon>Fungi incertae sedis</taxon>
        <taxon>Chytridiomycota</taxon>
        <taxon>Chytridiomycota incertae sedis</taxon>
        <taxon>Chytridiomycetes</taxon>
        <taxon>Spizellomycetales</taxon>
        <taxon>Spizellomycetaceae</taxon>
        <taxon>Spizellomyces</taxon>
    </lineage>
</organism>
<dbReference type="PANTHER" id="PTHR22997:SF0">
    <property type="entry name" value="PIH1 DOMAIN-CONTAINING PROTEIN 1"/>
    <property type="match status" value="1"/>
</dbReference>
<feature type="region of interest" description="Disordered" evidence="2">
    <location>
        <begin position="203"/>
        <end position="272"/>
    </location>
</feature>
<feature type="domain" description="PIH1 N-terminal" evidence="3">
    <location>
        <begin position="19"/>
        <end position="151"/>
    </location>
</feature>
<dbReference type="PANTHER" id="PTHR22997">
    <property type="entry name" value="PIH1 DOMAIN-CONTAINING PROTEIN 1"/>
    <property type="match status" value="1"/>
</dbReference>
<evidence type="ECO:0000313" key="5">
    <source>
        <dbReference type="Proteomes" id="UP000053201"/>
    </source>
</evidence>
<gene>
    <name evidence="4" type="ORF">SPPG_08175</name>
</gene>